<dbReference type="Proteomes" id="UP000326979">
    <property type="component" value="Unassembled WGS sequence"/>
</dbReference>
<keyword evidence="9" id="KW-1185">Reference proteome</keyword>
<dbReference type="AlphaFoldDB" id="A0A5N8WAQ5"/>
<evidence type="ECO:0000256" key="2">
    <source>
        <dbReference type="ARBA" id="ARBA00022475"/>
    </source>
</evidence>
<dbReference type="PANTHER" id="PTHR32196">
    <property type="entry name" value="ABC TRANSPORTER PERMEASE PROTEIN YPHD-RELATED-RELATED"/>
    <property type="match status" value="1"/>
</dbReference>
<feature type="region of interest" description="Disordered" evidence="6">
    <location>
        <begin position="1"/>
        <end position="51"/>
    </location>
</feature>
<feature type="compositionally biased region" description="Low complexity" evidence="6">
    <location>
        <begin position="27"/>
        <end position="40"/>
    </location>
</feature>
<feature type="compositionally biased region" description="Polar residues" evidence="6">
    <location>
        <begin position="1"/>
        <end position="10"/>
    </location>
</feature>
<evidence type="ECO:0000256" key="1">
    <source>
        <dbReference type="ARBA" id="ARBA00004651"/>
    </source>
</evidence>
<evidence type="ECO:0000256" key="3">
    <source>
        <dbReference type="ARBA" id="ARBA00022692"/>
    </source>
</evidence>
<dbReference type="CDD" id="cd06579">
    <property type="entry name" value="TM_PBP1_transp_AraH_like"/>
    <property type="match status" value="1"/>
</dbReference>
<keyword evidence="3 7" id="KW-0812">Transmembrane</keyword>
<feature type="transmembrane region" description="Helical" evidence="7">
    <location>
        <begin position="110"/>
        <end position="126"/>
    </location>
</feature>
<feature type="transmembrane region" description="Helical" evidence="7">
    <location>
        <begin position="275"/>
        <end position="294"/>
    </location>
</feature>
<dbReference type="OrthoDB" id="6844941at2"/>
<gene>
    <name evidence="8" type="ORF">FNH04_27045</name>
</gene>
<keyword evidence="2" id="KW-1003">Cell membrane</keyword>
<evidence type="ECO:0000313" key="8">
    <source>
        <dbReference type="EMBL" id="MPY43434.1"/>
    </source>
</evidence>
<evidence type="ECO:0000256" key="6">
    <source>
        <dbReference type="SAM" id="MobiDB-lite"/>
    </source>
</evidence>
<dbReference type="GO" id="GO:0005886">
    <property type="term" value="C:plasma membrane"/>
    <property type="evidence" value="ECO:0007669"/>
    <property type="project" value="UniProtKB-SubCell"/>
</dbReference>
<comment type="caution">
    <text evidence="8">The sequence shown here is derived from an EMBL/GenBank/DDBJ whole genome shotgun (WGS) entry which is preliminary data.</text>
</comment>
<proteinExistence type="predicted"/>
<organism evidence="8 9">
    <name type="scientific">Streptomyces phyllanthi</name>
    <dbReference type="NCBI Taxonomy" id="1803180"/>
    <lineage>
        <taxon>Bacteria</taxon>
        <taxon>Bacillati</taxon>
        <taxon>Actinomycetota</taxon>
        <taxon>Actinomycetes</taxon>
        <taxon>Kitasatosporales</taxon>
        <taxon>Streptomycetaceae</taxon>
        <taxon>Streptomyces</taxon>
    </lineage>
</organism>
<evidence type="ECO:0000256" key="7">
    <source>
        <dbReference type="SAM" id="Phobius"/>
    </source>
</evidence>
<dbReference type="InterPro" id="IPR001851">
    <property type="entry name" value="ABC_transp_permease"/>
</dbReference>
<reference evidence="8 9" key="1">
    <citation type="submission" date="2019-07" db="EMBL/GenBank/DDBJ databases">
        <title>New species of Amycolatopsis and Streptomyces.</title>
        <authorList>
            <person name="Duangmal K."/>
            <person name="Teo W.F.A."/>
            <person name="Lipun K."/>
        </authorList>
    </citation>
    <scope>NUCLEOTIDE SEQUENCE [LARGE SCALE GENOMIC DNA]</scope>
    <source>
        <strain evidence="8 9">TISTR 2346</strain>
    </source>
</reference>
<keyword evidence="4 7" id="KW-1133">Transmembrane helix</keyword>
<name>A0A5N8WAQ5_9ACTN</name>
<dbReference type="EMBL" id="VJZE01000225">
    <property type="protein sequence ID" value="MPY43434.1"/>
    <property type="molecule type" value="Genomic_DNA"/>
</dbReference>
<feature type="transmembrane region" description="Helical" evidence="7">
    <location>
        <begin position="155"/>
        <end position="175"/>
    </location>
</feature>
<protein>
    <submittedName>
        <fullName evidence="8">ABC transporter permease</fullName>
    </submittedName>
</protein>
<accession>A0A5N8WAQ5</accession>
<evidence type="ECO:0000256" key="4">
    <source>
        <dbReference type="ARBA" id="ARBA00022989"/>
    </source>
</evidence>
<dbReference type="RefSeq" id="WP_152788402.1">
    <property type="nucleotide sequence ID" value="NZ_BAABEQ010000191.1"/>
</dbReference>
<dbReference type="GO" id="GO:0022857">
    <property type="term" value="F:transmembrane transporter activity"/>
    <property type="evidence" value="ECO:0007669"/>
    <property type="project" value="InterPro"/>
</dbReference>
<comment type="subcellular location">
    <subcellularLocation>
        <location evidence="1">Cell membrane</location>
        <topology evidence="1">Multi-pass membrane protein</topology>
    </subcellularLocation>
</comment>
<feature type="transmembrane region" description="Helical" evidence="7">
    <location>
        <begin position="70"/>
        <end position="90"/>
    </location>
</feature>
<dbReference type="Pfam" id="PF02653">
    <property type="entry name" value="BPD_transp_2"/>
    <property type="match status" value="1"/>
</dbReference>
<feature type="transmembrane region" description="Helical" evidence="7">
    <location>
        <begin position="184"/>
        <end position="204"/>
    </location>
</feature>
<feature type="transmembrane region" description="Helical" evidence="7">
    <location>
        <begin position="224"/>
        <end position="244"/>
    </location>
</feature>
<keyword evidence="5 7" id="KW-0472">Membrane</keyword>
<sequence>MSERSGQVTAESVPVAGGAAVEDDATDSTSATSAPGGSAPTRKRTLADSAPATTAERLTERLRQVRGRGALEIGLVFVLVQLGCVIYYLVDPVGFPYLEKSNFNVLSQSIPVLAILAIGAGVLIIAGEFDLSLGANFTFCALVFTRWYADGASAWAAGGMALLTGIAIALVNGILTTKARIPSFIVTLGMMLFWEGAALFYNGTTAALMVPSETVKQVFTADLGFFRGQVLWLLGVGVLFWLLVHRHRLGNHIFAVGGNPAAARAISINPDRVKIIAFGILGLCVALAAVLTAVRTGSVQPGTGRGMELKAIAATVVGGVALSGGRGSVLGMVLGAALILTVQDILLLGGAPGFYLDLFVGLIIVAAALFNRMIEGRAK</sequence>
<evidence type="ECO:0000313" key="9">
    <source>
        <dbReference type="Proteomes" id="UP000326979"/>
    </source>
</evidence>
<feature type="transmembrane region" description="Helical" evidence="7">
    <location>
        <begin position="354"/>
        <end position="374"/>
    </location>
</feature>
<evidence type="ECO:0000256" key="5">
    <source>
        <dbReference type="ARBA" id="ARBA00023136"/>
    </source>
</evidence>
<feature type="transmembrane region" description="Helical" evidence="7">
    <location>
        <begin position="133"/>
        <end position="149"/>
    </location>
</feature>